<dbReference type="SMART" id="SM00465">
    <property type="entry name" value="GIYc"/>
    <property type="match status" value="1"/>
</dbReference>
<gene>
    <name evidence="3" type="ORF">SAMN02910406_03620</name>
</gene>
<dbReference type="PROSITE" id="PS50164">
    <property type="entry name" value="GIY_YIG"/>
    <property type="match status" value="1"/>
</dbReference>
<feature type="region of interest" description="Disordered" evidence="1">
    <location>
        <begin position="1"/>
        <end position="29"/>
    </location>
</feature>
<protein>
    <submittedName>
        <fullName evidence="3">GIY-YIG catalytic domain-containing protein</fullName>
    </submittedName>
</protein>
<evidence type="ECO:0000259" key="2">
    <source>
        <dbReference type="PROSITE" id="PS50164"/>
    </source>
</evidence>
<dbReference type="InterPro" id="IPR000305">
    <property type="entry name" value="GIY-YIG_endonuc"/>
</dbReference>
<organism evidence="3 4">
    <name type="scientific">Ruminococcus albus</name>
    <dbReference type="NCBI Taxonomy" id="1264"/>
    <lineage>
        <taxon>Bacteria</taxon>
        <taxon>Bacillati</taxon>
        <taxon>Bacillota</taxon>
        <taxon>Clostridia</taxon>
        <taxon>Eubacteriales</taxon>
        <taxon>Oscillospiraceae</taxon>
        <taxon>Ruminococcus</taxon>
    </lineage>
</organism>
<dbReference type="CDD" id="cd00719">
    <property type="entry name" value="GIY-YIG_SF"/>
    <property type="match status" value="1"/>
</dbReference>
<dbReference type="EMBL" id="FOKQ01000060">
    <property type="protein sequence ID" value="SFD30229.1"/>
    <property type="molecule type" value="Genomic_DNA"/>
</dbReference>
<dbReference type="InterPro" id="IPR035901">
    <property type="entry name" value="GIY-YIG_endonuc_sf"/>
</dbReference>
<dbReference type="Pfam" id="PF01541">
    <property type="entry name" value="GIY-YIG"/>
    <property type="match status" value="1"/>
</dbReference>
<feature type="compositionally biased region" description="Basic and acidic residues" evidence="1">
    <location>
        <begin position="80"/>
        <end position="96"/>
    </location>
</feature>
<dbReference type="RefSeq" id="WP_074963358.1">
    <property type="nucleotide sequence ID" value="NZ_FOKQ01000060.1"/>
</dbReference>
<feature type="domain" description="GIY-YIG" evidence="2">
    <location>
        <begin position="26"/>
        <end position="100"/>
    </location>
</feature>
<feature type="region of interest" description="Disordered" evidence="1">
    <location>
        <begin position="80"/>
        <end position="119"/>
    </location>
</feature>
<evidence type="ECO:0000313" key="3">
    <source>
        <dbReference type="EMBL" id="SFD30229.1"/>
    </source>
</evidence>
<sequence length="119" mass="13477">MRLYGPGRPKEFNPFTNRDNSRVPPDAGGEYRILDVDKKIQYIGYTISLKRRMHEHMRSGKLGGENSIFAFKVADGRASRERLAQHEAEKIRKHSPELNQRAGGAGRPFKRKKAGNSGL</sequence>
<evidence type="ECO:0000313" key="4">
    <source>
        <dbReference type="Proteomes" id="UP000182192"/>
    </source>
</evidence>
<dbReference type="Proteomes" id="UP000182192">
    <property type="component" value="Unassembled WGS sequence"/>
</dbReference>
<dbReference type="SUPFAM" id="SSF82771">
    <property type="entry name" value="GIY-YIG endonuclease"/>
    <property type="match status" value="1"/>
</dbReference>
<evidence type="ECO:0000256" key="1">
    <source>
        <dbReference type="SAM" id="MobiDB-lite"/>
    </source>
</evidence>
<dbReference type="AlphaFoldDB" id="A0A1I1R7D9"/>
<reference evidence="3 4" key="1">
    <citation type="submission" date="2016-10" db="EMBL/GenBank/DDBJ databases">
        <authorList>
            <person name="de Groot N.N."/>
        </authorList>
    </citation>
    <scope>NUCLEOTIDE SEQUENCE [LARGE SCALE GENOMIC DNA]</scope>
    <source>
        <strain evidence="3 4">AR67</strain>
    </source>
</reference>
<dbReference type="Gene3D" id="3.40.1440.10">
    <property type="entry name" value="GIY-YIG endonuclease"/>
    <property type="match status" value="1"/>
</dbReference>
<name>A0A1I1R7D9_RUMAL</name>
<feature type="compositionally biased region" description="Basic residues" evidence="1">
    <location>
        <begin position="108"/>
        <end position="119"/>
    </location>
</feature>
<accession>A0A1I1R7D9</accession>
<proteinExistence type="predicted"/>